<comment type="caution">
    <text evidence="14">The sequence shown here is derived from an EMBL/GenBank/DDBJ whole genome shotgun (WGS) entry which is preliminary data.</text>
</comment>
<evidence type="ECO:0000256" key="4">
    <source>
        <dbReference type="ARBA" id="ARBA00022452"/>
    </source>
</evidence>
<dbReference type="GO" id="GO:0009279">
    <property type="term" value="C:cell outer membrane"/>
    <property type="evidence" value="ECO:0007669"/>
    <property type="project" value="UniProtKB-SubCell"/>
</dbReference>
<evidence type="ECO:0000256" key="1">
    <source>
        <dbReference type="ARBA" id="ARBA00004571"/>
    </source>
</evidence>
<evidence type="ECO:0000256" key="10">
    <source>
        <dbReference type="PROSITE-ProRule" id="PRU01360"/>
    </source>
</evidence>
<keyword evidence="9 10" id="KW-0998">Cell outer membrane</keyword>
<keyword evidence="4 10" id="KW-1134">Transmembrane beta strand</keyword>
<protein>
    <submittedName>
        <fullName evidence="14">TonB-dependent receptor</fullName>
    </submittedName>
</protein>
<evidence type="ECO:0000256" key="7">
    <source>
        <dbReference type="ARBA" id="ARBA00023136"/>
    </source>
</evidence>
<keyword evidence="8 14" id="KW-0675">Receptor</keyword>
<dbReference type="Gene3D" id="2.170.130.10">
    <property type="entry name" value="TonB-dependent receptor, plug domain"/>
    <property type="match status" value="1"/>
</dbReference>
<evidence type="ECO:0000259" key="12">
    <source>
        <dbReference type="Pfam" id="PF00593"/>
    </source>
</evidence>
<name>A0A9X1YMZ7_9BURK</name>
<keyword evidence="15" id="KW-1185">Reference proteome</keyword>
<evidence type="ECO:0000256" key="8">
    <source>
        <dbReference type="ARBA" id="ARBA00023170"/>
    </source>
</evidence>
<comment type="subcellular location">
    <subcellularLocation>
        <location evidence="1 10">Cell outer membrane</location>
        <topology evidence="1 10">Multi-pass membrane protein</topology>
    </subcellularLocation>
</comment>
<evidence type="ECO:0000259" key="13">
    <source>
        <dbReference type="Pfam" id="PF07715"/>
    </source>
</evidence>
<dbReference type="PANTHER" id="PTHR47234:SF2">
    <property type="entry name" value="TONB-DEPENDENT RECEPTOR"/>
    <property type="match status" value="1"/>
</dbReference>
<evidence type="ECO:0000256" key="9">
    <source>
        <dbReference type="ARBA" id="ARBA00023237"/>
    </source>
</evidence>
<dbReference type="InterPro" id="IPR000531">
    <property type="entry name" value="Beta-barrel_TonB"/>
</dbReference>
<dbReference type="SUPFAM" id="SSF56935">
    <property type="entry name" value="Porins"/>
    <property type="match status" value="1"/>
</dbReference>
<keyword evidence="5 10" id="KW-0812">Transmembrane</keyword>
<organism evidence="14 15">
    <name type="scientific">Scleromatobacter humisilvae</name>
    <dbReference type="NCBI Taxonomy" id="2897159"/>
    <lineage>
        <taxon>Bacteria</taxon>
        <taxon>Pseudomonadati</taxon>
        <taxon>Pseudomonadota</taxon>
        <taxon>Betaproteobacteria</taxon>
        <taxon>Burkholderiales</taxon>
        <taxon>Sphaerotilaceae</taxon>
        <taxon>Scleromatobacter</taxon>
    </lineage>
</organism>
<dbReference type="Gene3D" id="2.40.170.20">
    <property type="entry name" value="TonB-dependent receptor, beta-barrel domain"/>
    <property type="match status" value="1"/>
</dbReference>
<comment type="similarity">
    <text evidence="2 10 11">Belongs to the TonB-dependent receptor family.</text>
</comment>
<evidence type="ECO:0000256" key="2">
    <source>
        <dbReference type="ARBA" id="ARBA00009810"/>
    </source>
</evidence>
<dbReference type="RefSeq" id="WP_275683983.1">
    <property type="nucleotide sequence ID" value="NZ_JAJLJH010000006.1"/>
</dbReference>
<dbReference type="AlphaFoldDB" id="A0A9X1YMZ7"/>
<dbReference type="InterPro" id="IPR037066">
    <property type="entry name" value="Plug_dom_sf"/>
</dbReference>
<keyword evidence="6 11" id="KW-0798">TonB box</keyword>
<dbReference type="PROSITE" id="PS52016">
    <property type="entry name" value="TONB_DEPENDENT_REC_3"/>
    <property type="match status" value="1"/>
</dbReference>
<keyword evidence="7 10" id="KW-0472">Membrane</keyword>
<dbReference type="EMBL" id="JAJLJH010000006">
    <property type="protein sequence ID" value="MCK9687940.1"/>
    <property type="molecule type" value="Genomic_DNA"/>
</dbReference>
<proteinExistence type="inferred from homology"/>
<dbReference type="Pfam" id="PF00593">
    <property type="entry name" value="TonB_dep_Rec_b-barrel"/>
    <property type="match status" value="1"/>
</dbReference>
<dbReference type="InterPro" id="IPR012910">
    <property type="entry name" value="Plug_dom"/>
</dbReference>
<dbReference type="Pfam" id="PF07715">
    <property type="entry name" value="Plug"/>
    <property type="match status" value="1"/>
</dbReference>
<evidence type="ECO:0000313" key="15">
    <source>
        <dbReference type="Proteomes" id="UP001139353"/>
    </source>
</evidence>
<keyword evidence="3 10" id="KW-0813">Transport</keyword>
<dbReference type="InterPro" id="IPR036942">
    <property type="entry name" value="Beta-barrel_TonB_sf"/>
</dbReference>
<sequence length="933" mass="99445">MTPSLAQAQDTATSVQRVEITGSSIKRVDAETALPVQTVTREQIETLGVTNTEQLLQNISANSTAGGMTSQQNAGQSTYGEATASLRGLGSQRTLVLVNGRRIANYATDGTAVDINSIPLSAIDRVEVLKDGASGVYGSDAVAGVINFILRKDFHGVEMTAYYGKPTTAGGGKSGKVGMVAGFGDIDKDHVAALFSLDVAHDSAIQGYQRNYAKRSWSDDGLFDISATATGAIRTFDPNMLTTLNQGKALYADGSGIGNILGPTSPSSTANNCTANGMSFDVNLNTCRYNPSPLVPLTPDVTRVNVSGTLRGRINDDNEWFAEVFASNAKTTISEQSSPYSASFLATDPLFHKLGINPDILINANSPYYPTAYINAVNAQNAAYNAANPTSPQKPIVAPGDPVAVSYRAVDGGGRIHTDNSTLYHFATGLNGTLKDWDYDASYSRNESVVSESTQRGYQNQTQLVELLSGNNAFDPFAAQQSPALAAQIMATNYNGNIIKSSLTTDAIDLKVTHDLMKLPGGALAFAAGVSFRKEALDLRPSAAYQSGDVSGYGAAVLPFSASRNSHSIYGELDAPFLKMLEADLSVRNDHYPNASSTNPKFSLKFLPIDQVAFRGSVGTGFREPSLPELFTPLAPATTSIFTDPVTGVPGQFNQEVGGNPQLVPEKSKQFSLGTIVEPVKGLSASADYYHVRVDHAIIALDAQTVVNLAAAGNPVYVPLVSRDSSGNITNIVTKNVNSGGVVTAGVDIDVKWNGFRTPVGQFGAELAGTWIQKYDLTTIDGTVQHSVGRTTDTADSAINAVTNGGMIFRWKHALTANWKYGGYGLALTQNYQSSYKDAPPAIDDCDPRDYTAPDAPPSVCSTGRRVGAFATYDLQGEYSGLKNLSFRLGLKNMFDRQPPRVTTNGTYFQTGYDPTYYDPHGRFVYGSATYKF</sequence>
<dbReference type="InterPro" id="IPR039426">
    <property type="entry name" value="TonB-dep_rcpt-like"/>
</dbReference>
<dbReference type="PANTHER" id="PTHR47234">
    <property type="match status" value="1"/>
</dbReference>
<evidence type="ECO:0000256" key="3">
    <source>
        <dbReference type="ARBA" id="ARBA00022448"/>
    </source>
</evidence>
<dbReference type="Proteomes" id="UP001139353">
    <property type="component" value="Unassembled WGS sequence"/>
</dbReference>
<gene>
    <name evidence="14" type="ORF">LPC04_19725</name>
</gene>
<evidence type="ECO:0000256" key="6">
    <source>
        <dbReference type="ARBA" id="ARBA00023077"/>
    </source>
</evidence>
<feature type="domain" description="TonB-dependent receptor-like beta-barrel" evidence="12">
    <location>
        <begin position="414"/>
        <end position="893"/>
    </location>
</feature>
<evidence type="ECO:0000256" key="5">
    <source>
        <dbReference type="ARBA" id="ARBA00022692"/>
    </source>
</evidence>
<accession>A0A9X1YMZ7</accession>
<evidence type="ECO:0000313" key="14">
    <source>
        <dbReference type="EMBL" id="MCK9687940.1"/>
    </source>
</evidence>
<feature type="domain" description="TonB-dependent receptor plug" evidence="13">
    <location>
        <begin position="31"/>
        <end position="145"/>
    </location>
</feature>
<evidence type="ECO:0000256" key="11">
    <source>
        <dbReference type="RuleBase" id="RU003357"/>
    </source>
</evidence>
<reference evidence="14" key="1">
    <citation type="submission" date="2021-11" db="EMBL/GenBank/DDBJ databases">
        <title>BS-T2-15 a new species belonging to the Comamonadaceae family isolated from the soil of a French oak forest.</title>
        <authorList>
            <person name="Mieszkin S."/>
            <person name="Alain K."/>
        </authorList>
    </citation>
    <scope>NUCLEOTIDE SEQUENCE</scope>
    <source>
        <strain evidence="14">BS-T2-15</strain>
    </source>
</reference>